<dbReference type="AlphaFoldDB" id="A0ABD0YE12"/>
<dbReference type="Pfam" id="PF12248">
    <property type="entry name" value="Methyltransf_FA"/>
    <property type="match status" value="1"/>
</dbReference>
<dbReference type="InterPro" id="IPR022041">
    <property type="entry name" value="Methyltransf_FA"/>
</dbReference>
<feature type="domain" description="Farnesoic acid O-methyl transferase" evidence="1">
    <location>
        <begin position="148"/>
        <end position="277"/>
    </location>
</feature>
<evidence type="ECO:0000259" key="1">
    <source>
        <dbReference type="Pfam" id="PF12248"/>
    </source>
</evidence>
<dbReference type="PANTHER" id="PTHR36695:SF12">
    <property type="entry name" value="AGAP008648-PA"/>
    <property type="match status" value="1"/>
</dbReference>
<dbReference type="SMART" id="SM00696">
    <property type="entry name" value="DM9"/>
    <property type="match status" value="1"/>
</dbReference>
<dbReference type="InterPro" id="IPR006616">
    <property type="entry name" value="DM9_repeat"/>
</dbReference>
<evidence type="ECO:0000313" key="2">
    <source>
        <dbReference type="EMBL" id="KAL1129555.1"/>
    </source>
</evidence>
<keyword evidence="3" id="KW-1185">Reference proteome</keyword>
<reference evidence="2 3" key="1">
    <citation type="submission" date="2024-07" db="EMBL/GenBank/DDBJ databases">
        <title>Chromosome-level genome assembly of the water stick insect Ranatra chinensis (Heteroptera: Nepidae).</title>
        <authorList>
            <person name="Liu X."/>
        </authorList>
    </citation>
    <scope>NUCLEOTIDE SEQUENCE [LARGE SCALE GENOMIC DNA]</scope>
    <source>
        <strain evidence="2">Cailab_2021Rc</strain>
        <tissue evidence="2">Muscle</tissue>
    </source>
</reference>
<dbReference type="PANTHER" id="PTHR36695">
    <property type="entry name" value="AGAP008648-PA"/>
    <property type="match status" value="1"/>
</dbReference>
<protein>
    <recommendedName>
        <fullName evidence="1">Farnesoic acid O-methyl transferase domain-containing protein</fullName>
    </recommendedName>
</protein>
<accession>A0ABD0YE12</accession>
<dbReference type="Proteomes" id="UP001558652">
    <property type="component" value="Unassembled WGS sequence"/>
</dbReference>
<dbReference type="EMBL" id="JBFDAA010000008">
    <property type="protein sequence ID" value="KAL1129555.1"/>
    <property type="molecule type" value="Genomic_DNA"/>
</dbReference>
<sequence length="399" mass="44253">MAISRNRFRTSNLRESKKGRFPGFIGDNIVRYDGGWWSTSTGVRSLTWRSAHLLHVHPNLRTQALYPISPLVIGVCLGPRIALPFEMVGRGLGQVGWRSGGVAEWAGRASHQAAHNCANRSNPFCQVPPATQQTHFSSLLPQISTEDKLEYKFFPVDGKFISFKVKANNDAHVALTTAPSEGSPMYEVFIGGWGNSKYALRKNKEKPELAAVDSANILDSNEYKEFWICWRGGNISLGGSIDDPNPILSWTEPSPFNITHFGVRTGWGATGHWIVDETARPKPRYSWVPTTGSSIPPNALPGGFDNEQILIGRATHKGSVTPGKVIPSHGVCYVSWGGSEHGISEYEVYIRNVRRASERVLKKKNFNSERGYNHNCSKYTDCRGLCPRLNNTFIVGKQP</sequence>
<proteinExistence type="predicted"/>
<organism evidence="2 3">
    <name type="scientific">Ranatra chinensis</name>
    <dbReference type="NCBI Taxonomy" id="642074"/>
    <lineage>
        <taxon>Eukaryota</taxon>
        <taxon>Metazoa</taxon>
        <taxon>Ecdysozoa</taxon>
        <taxon>Arthropoda</taxon>
        <taxon>Hexapoda</taxon>
        <taxon>Insecta</taxon>
        <taxon>Pterygota</taxon>
        <taxon>Neoptera</taxon>
        <taxon>Paraneoptera</taxon>
        <taxon>Hemiptera</taxon>
        <taxon>Heteroptera</taxon>
        <taxon>Panheteroptera</taxon>
        <taxon>Nepomorpha</taxon>
        <taxon>Nepidae</taxon>
        <taxon>Ranatrinae</taxon>
        <taxon>Ranatra</taxon>
    </lineage>
</organism>
<dbReference type="Pfam" id="PF11901">
    <property type="entry name" value="DM9"/>
    <property type="match status" value="1"/>
</dbReference>
<gene>
    <name evidence="2" type="ORF">AAG570_012500</name>
</gene>
<evidence type="ECO:0000313" key="3">
    <source>
        <dbReference type="Proteomes" id="UP001558652"/>
    </source>
</evidence>
<name>A0ABD0YE12_9HEMI</name>
<comment type="caution">
    <text evidence="2">The sequence shown here is derived from an EMBL/GenBank/DDBJ whole genome shotgun (WGS) entry which is preliminary data.</text>
</comment>